<organism evidence="1 2">
    <name type="scientific">Bacillus haynesii</name>
    <dbReference type="NCBI Taxonomy" id="1925021"/>
    <lineage>
        <taxon>Bacteria</taxon>
        <taxon>Bacillati</taxon>
        <taxon>Bacillota</taxon>
        <taxon>Bacilli</taxon>
        <taxon>Bacillales</taxon>
        <taxon>Bacillaceae</taxon>
        <taxon>Bacillus</taxon>
    </lineage>
</organism>
<reference evidence="1 2" key="1">
    <citation type="submission" date="2016-12" db="EMBL/GenBank/DDBJ databases">
        <title>Bacillus phylogenomics.</title>
        <authorList>
            <person name="Dunlap C."/>
        </authorList>
    </citation>
    <scope>NUCLEOTIDE SEQUENCE [LARGE SCALE GENOMIC DNA]</scope>
    <source>
        <strain evidence="1 2">NRRL B-41327</strain>
    </source>
</reference>
<gene>
    <name evidence="1" type="ORF">BTA31_10085</name>
</gene>
<dbReference type="Proteomes" id="UP000187046">
    <property type="component" value="Unassembled WGS sequence"/>
</dbReference>
<evidence type="ECO:0000313" key="2">
    <source>
        <dbReference type="Proteomes" id="UP000187046"/>
    </source>
</evidence>
<name>A0ABX3I5C7_9BACI</name>
<protein>
    <submittedName>
        <fullName evidence="1">Uncharacterized protein</fullName>
    </submittedName>
</protein>
<proteinExistence type="predicted"/>
<keyword evidence="2" id="KW-1185">Reference proteome</keyword>
<comment type="caution">
    <text evidence="1">The sequence shown here is derived from an EMBL/GenBank/DDBJ whole genome shotgun (WGS) entry which is preliminary data.</text>
</comment>
<dbReference type="EMBL" id="MRBL01000010">
    <property type="protein sequence ID" value="OMI27733.1"/>
    <property type="molecule type" value="Genomic_DNA"/>
</dbReference>
<sequence length="85" mass="9893">MSTQLFLGKAQVSTRPALFLSKFEEIINPILKIDVISNRCLRKSFYVNKFLKCGKVQLFTSSNKGIKNRYSMEKRCSYRLTGIFF</sequence>
<evidence type="ECO:0000313" key="1">
    <source>
        <dbReference type="EMBL" id="OMI27733.1"/>
    </source>
</evidence>
<accession>A0ABX3I5C7</accession>